<organism evidence="2 3">
    <name type="scientific">Piloderma croceum (strain F 1598)</name>
    <dbReference type="NCBI Taxonomy" id="765440"/>
    <lineage>
        <taxon>Eukaryota</taxon>
        <taxon>Fungi</taxon>
        <taxon>Dikarya</taxon>
        <taxon>Basidiomycota</taxon>
        <taxon>Agaricomycotina</taxon>
        <taxon>Agaricomycetes</taxon>
        <taxon>Agaricomycetidae</taxon>
        <taxon>Atheliales</taxon>
        <taxon>Atheliaceae</taxon>
        <taxon>Piloderma</taxon>
    </lineage>
</organism>
<proteinExistence type="predicted"/>
<sequence>MSTKLQFYIGEVLDIYKQAARSRYGSVDDANSASSLSFLALRVYLPLQVQLAATEDSDDDMSPEEGSAPLFSGRHRSRSAHARTDQSARISPWSQGSPWGQPCTS</sequence>
<keyword evidence="3" id="KW-1185">Reference proteome</keyword>
<dbReference type="HOGENOM" id="CLU_2237609_0_0_1"/>
<name>A0A0C3BBW2_PILCF</name>
<feature type="compositionally biased region" description="Polar residues" evidence="1">
    <location>
        <begin position="85"/>
        <end position="105"/>
    </location>
</feature>
<reference evidence="3" key="2">
    <citation type="submission" date="2015-01" db="EMBL/GenBank/DDBJ databases">
        <title>Evolutionary Origins and Diversification of the Mycorrhizal Mutualists.</title>
        <authorList>
            <consortium name="DOE Joint Genome Institute"/>
            <consortium name="Mycorrhizal Genomics Consortium"/>
            <person name="Kohler A."/>
            <person name="Kuo A."/>
            <person name="Nagy L.G."/>
            <person name="Floudas D."/>
            <person name="Copeland A."/>
            <person name="Barry K.W."/>
            <person name="Cichocki N."/>
            <person name="Veneault-Fourrey C."/>
            <person name="LaButti K."/>
            <person name="Lindquist E.A."/>
            <person name="Lipzen A."/>
            <person name="Lundell T."/>
            <person name="Morin E."/>
            <person name="Murat C."/>
            <person name="Riley R."/>
            <person name="Ohm R."/>
            <person name="Sun H."/>
            <person name="Tunlid A."/>
            <person name="Henrissat B."/>
            <person name="Grigoriev I.V."/>
            <person name="Hibbett D.S."/>
            <person name="Martin F."/>
        </authorList>
    </citation>
    <scope>NUCLEOTIDE SEQUENCE [LARGE SCALE GENOMIC DNA]</scope>
    <source>
        <strain evidence="3">F 1598</strain>
    </source>
</reference>
<dbReference type="EMBL" id="KN832989">
    <property type="protein sequence ID" value="KIM83783.1"/>
    <property type="molecule type" value="Genomic_DNA"/>
</dbReference>
<evidence type="ECO:0000313" key="3">
    <source>
        <dbReference type="Proteomes" id="UP000054166"/>
    </source>
</evidence>
<reference evidence="2 3" key="1">
    <citation type="submission" date="2014-04" db="EMBL/GenBank/DDBJ databases">
        <authorList>
            <consortium name="DOE Joint Genome Institute"/>
            <person name="Kuo A."/>
            <person name="Tarkka M."/>
            <person name="Buscot F."/>
            <person name="Kohler A."/>
            <person name="Nagy L.G."/>
            <person name="Floudas D."/>
            <person name="Copeland A."/>
            <person name="Barry K.W."/>
            <person name="Cichocki N."/>
            <person name="Veneault-Fourrey C."/>
            <person name="LaButti K."/>
            <person name="Lindquist E.A."/>
            <person name="Lipzen A."/>
            <person name="Lundell T."/>
            <person name="Morin E."/>
            <person name="Murat C."/>
            <person name="Sun H."/>
            <person name="Tunlid A."/>
            <person name="Henrissat B."/>
            <person name="Grigoriev I.V."/>
            <person name="Hibbett D.S."/>
            <person name="Martin F."/>
            <person name="Nordberg H.P."/>
            <person name="Cantor M.N."/>
            <person name="Hua S.X."/>
        </authorList>
    </citation>
    <scope>NUCLEOTIDE SEQUENCE [LARGE SCALE GENOMIC DNA]</scope>
    <source>
        <strain evidence="2 3">F 1598</strain>
    </source>
</reference>
<gene>
    <name evidence="2" type="ORF">PILCRDRAFT_818808</name>
</gene>
<dbReference type="InParanoid" id="A0A0C3BBW2"/>
<evidence type="ECO:0000256" key="1">
    <source>
        <dbReference type="SAM" id="MobiDB-lite"/>
    </source>
</evidence>
<accession>A0A0C3BBW2</accession>
<dbReference type="OrthoDB" id="2436145at2759"/>
<evidence type="ECO:0000313" key="2">
    <source>
        <dbReference type="EMBL" id="KIM83783.1"/>
    </source>
</evidence>
<feature type="region of interest" description="Disordered" evidence="1">
    <location>
        <begin position="54"/>
        <end position="105"/>
    </location>
</feature>
<dbReference type="AlphaFoldDB" id="A0A0C3BBW2"/>
<dbReference type="Proteomes" id="UP000054166">
    <property type="component" value="Unassembled WGS sequence"/>
</dbReference>
<protein>
    <submittedName>
        <fullName evidence="2">Uncharacterized protein</fullName>
    </submittedName>
</protein>